<dbReference type="EMBL" id="MINN01000073">
    <property type="protein sequence ID" value="OIU72685.1"/>
    <property type="molecule type" value="Genomic_DNA"/>
</dbReference>
<evidence type="ECO:0000256" key="3">
    <source>
        <dbReference type="ARBA" id="ARBA00022692"/>
    </source>
</evidence>
<evidence type="ECO:0000256" key="6">
    <source>
        <dbReference type="SAM" id="Phobius"/>
    </source>
</evidence>
<dbReference type="GO" id="GO:0005886">
    <property type="term" value="C:plasma membrane"/>
    <property type="evidence" value="ECO:0007669"/>
    <property type="project" value="UniProtKB-SubCell"/>
</dbReference>
<comment type="subcellular location">
    <subcellularLocation>
        <location evidence="1">Cell membrane</location>
        <topology evidence="1">Multi-pass membrane protein</topology>
    </subcellularLocation>
</comment>
<evidence type="ECO:0000256" key="5">
    <source>
        <dbReference type="ARBA" id="ARBA00023136"/>
    </source>
</evidence>
<dbReference type="PANTHER" id="PTHR35007">
    <property type="entry name" value="INTEGRAL MEMBRANE PROTEIN-RELATED"/>
    <property type="match status" value="1"/>
</dbReference>
<dbReference type="Proteomes" id="UP000182062">
    <property type="component" value="Unassembled WGS sequence"/>
</dbReference>
<dbReference type="InterPro" id="IPR018076">
    <property type="entry name" value="T2SS_GspF_dom"/>
</dbReference>
<evidence type="ECO:0000256" key="4">
    <source>
        <dbReference type="ARBA" id="ARBA00022989"/>
    </source>
</evidence>
<feature type="transmembrane region" description="Helical" evidence="6">
    <location>
        <begin position="6"/>
        <end position="27"/>
    </location>
</feature>
<organism evidence="8 9">
    <name type="scientific">Rossellomorea aquimaris</name>
    <dbReference type="NCBI Taxonomy" id="189382"/>
    <lineage>
        <taxon>Bacteria</taxon>
        <taxon>Bacillati</taxon>
        <taxon>Bacillota</taxon>
        <taxon>Bacilli</taxon>
        <taxon>Bacillales</taxon>
        <taxon>Bacillaceae</taxon>
        <taxon>Rossellomorea</taxon>
    </lineage>
</organism>
<evidence type="ECO:0000256" key="2">
    <source>
        <dbReference type="ARBA" id="ARBA00022475"/>
    </source>
</evidence>
<protein>
    <submittedName>
        <fullName evidence="8">Pilus assembly protein TadB</fullName>
    </submittedName>
</protein>
<evidence type="ECO:0000313" key="8">
    <source>
        <dbReference type="EMBL" id="OIU72685.1"/>
    </source>
</evidence>
<dbReference type="AlphaFoldDB" id="A0A1J6W4Y2"/>
<keyword evidence="5 6" id="KW-0472">Membrane</keyword>
<gene>
    <name evidence="8" type="ORF">BHE18_21335</name>
</gene>
<evidence type="ECO:0000259" key="7">
    <source>
        <dbReference type="Pfam" id="PF00482"/>
    </source>
</evidence>
<dbReference type="PANTHER" id="PTHR35007:SF2">
    <property type="entry name" value="PILUS ASSEMBLE PROTEIN"/>
    <property type="match status" value="1"/>
</dbReference>
<keyword evidence="2" id="KW-1003">Cell membrane</keyword>
<sequence>MDGLIVIFLVLTLLFLGLSLKSFYSYIVTKNELKKEVAQKTYIYNSFEKKATRKEKILTKIFGYADDFTAIGQRVNFFSEDHEINKLLIKAGHPYGLTVERFQGLKMFFLVIGLIIGGICLVLQLPFSQVAVILYPIAGYGGAILWLNGKAKKRQEDLSFQLPDFLDTMSVTLQAGVGLNQALQDIVPYFEGPIKEEFGRFIQELSVGVPRGEAYQTLLERNDSREFQLLIKSLIQGERLGVPISKTFKLQAEEMRKIKKEMIKEKAAKASPKVTLITTFLVLPSALILIGGLMIINMFSENRNILQMFQ</sequence>
<dbReference type="RefSeq" id="WP_071617304.1">
    <property type="nucleotide sequence ID" value="NZ_MINN01000073.1"/>
</dbReference>
<feature type="transmembrane region" description="Helical" evidence="6">
    <location>
        <begin position="274"/>
        <end position="299"/>
    </location>
</feature>
<keyword evidence="9" id="KW-1185">Reference proteome</keyword>
<proteinExistence type="predicted"/>
<comment type="caution">
    <text evidence="8">The sequence shown here is derived from an EMBL/GenBank/DDBJ whole genome shotgun (WGS) entry which is preliminary data.</text>
</comment>
<evidence type="ECO:0000313" key="9">
    <source>
        <dbReference type="Proteomes" id="UP000182062"/>
    </source>
</evidence>
<name>A0A1J6W4Y2_9BACI</name>
<feature type="domain" description="Type II secretion system protein GspF" evidence="7">
    <location>
        <begin position="165"/>
        <end position="290"/>
    </location>
</feature>
<reference evidence="8 9" key="1">
    <citation type="submission" date="2016-09" db="EMBL/GenBank/DDBJ databases">
        <title>Bacillus aquimaris SAMM genome sequence reveals colonization and biosurfactant production capacities.</title>
        <authorList>
            <person name="Waghmode S.R."/>
            <person name="Suryavanshi M.V."/>
        </authorList>
    </citation>
    <scope>NUCLEOTIDE SEQUENCE [LARGE SCALE GENOMIC DNA]</scope>
    <source>
        <strain evidence="8 9">SAMM</strain>
    </source>
</reference>
<keyword evidence="3 6" id="KW-0812">Transmembrane</keyword>
<evidence type="ECO:0000256" key="1">
    <source>
        <dbReference type="ARBA" id="ARBA00004651"/>
    </source>
</evidence>
<feature type="transmembrane region" description="Helical" evidence="6">
    <location>
        <begin position="107"/>
        <end position="127"/>
    </location>
</feature>
<keyword evidence="4 6" id="KW-1133">Transmembrane helix</keyword>
<dbReference type="OrthoDB" id="2574794at2"/>
<accession>A0A1J6W4Y2</accession>
<feature type="transmembrane region" description="Helical" evidence="6">
    <location>
        <begin position="133"/>
        <end position="149"/>
    </location>
</feature>
<dbReference type="Pfam" id="PF00482">
    <property type="entry name" value="T2SSF"/>
    <property type="match status" value="1"/>
</dbReference>